<evidence type="ECO:0008006" key="8">
    <source>
        <dbReference type="Google" id="ProtNLM"/>
    </source>
</evidence>
<dbReference type="Gene3D" id="3.40.50.300">
    <property type="entry name" value="P-loop containing nucleotide triphosphate hydrolases"/>
    <property type="match status" value="1"/>
</dbReference>
<dbReference type="InterPro" id="IPR000330">
    <property type="entry name" value="SNF2_N"/>
</dbReference>
<dbReference type="InterPro" id="IPR038718">
    <property type="entry name" value="SNF2-like_sf"/>
</dbReference>
<dbReference type="SMART" id="SM00490">
    <property type="entry name" value="HELICc"/>
    <property type="match status" value="1"/>
</dbReference>
<dbReference type="InterPro" id="IPR007527">
    <property type="entry name" value="Znf_SWIM"/>
</dbReference>
<dbReference type="PROSITE" id="PS51194">
    <property type="entry name" value="HELICASE_CTER"/>
    <property type="match status" value="1"/>
</dbReference>
<dbReference type="SUPFAM" id="SSF52540">
    <property type="entry name" value="P-loop containing nucleoside triphosphate hydrolases"/>
    <property type="match status" value="2"/>
</dbReference>
<dbReference type="InterPro" id="IPR001650">
    <property type="entry name" value="Helicase_C-like"/>
</dbReference>
<keyword evidence="7" id="KW-1185">Reference proteome</keyword>
<evidence type="ECO:0000259" key="3">
    <source>
        <dbReference type="PROSITE" id="PS50966"/>
    </source>
</evidence>
<dbReference type="GO" id="GO:0005524">
    <property type="term" value="F:ATP binding"/>
    <property type="evidence" value="ECO:0007669"/>
    <property type="project" value="InterPro"/>
</dbReference>
<comment type="caution">
    <text evidence="6">The sequence shown here is derived from an EMBL/GenBank/DDBJ whole genome shotgun (WGS) entry which is preliminary data.</text>
</comment>
<evidence type="ECO:0000313" key="6">
    <source>
        <dbReference type="EMBL" id="MST98209.1"/>
    </source>
</evidence>
<dbReference type="GO" id="GO:0016787">
    <property type="term" value="F:hydrolase activity"/>
    <property type="evidence" value="ECO:0007669"/>
    <property type="project" value="UniProtKB-KW"/>
</dbReference>
<proteinExistence type="predicted"/>
<dbReference type="PANTHER" id="PTHR10799">
    <property type="entry name" value="SNF2/RAD54 HELICASE FAMILY"/>
    <property type="match status" value="1"/>
</dbReference>
<organism evidence="6 7">
    <name type="scientific">Victivallis lenta</name>
    <dbReference type="NCBI Taxonomy" id="2606640"/>
    <lineage>
        <taxon>Bacteria</taxon>
        <taxon>Pseudomonadati</taxon>
        <taxon>Lentisphaerota</taxon>
        <taxon>Lentisphaeria</taxon>
        <taxon>Victivallales</taxon>
        <taxon>Victivallaceae</taxon>
        <taxon>Victivallis</taxon>
    </lineage>
</organism>
<dbReference type="Proteomes" id="UP000435649">
    <property type="component" value="Unassembled WGS sequence"/>
</dbReference>
<dbReference type="Pfam" id="PF00271">
    <property type="entry name" value="Helicase_C"/>
    <property type="match status" value="1"/>
</dbReference>
<evidence type="ECO:0000259" key="5">
    <source>
        <dbReference type="PROSITE" id="PS51194"/>
    </source>
</evidence>
<dbReference type="InterPro" id="IPR049730">
    <property type="entry name" value="SNF2/RAD54-like_C"/>
</dbReference>
<dbReference type="InterPro" id="IPR027417">
    <property type="entry name" value="P-loop_NTPase"/>
</dbReference>
<keyword evidence="2" id="KW-0479">Metal-binding</keyword>
<feature type="domain" description="Helicase C-terminal" evidence="5">
    <location>
        <begin position="901"/>
        <end position="1057"/>
    </location>
</feature>
<keyword evidence="1" id="KW-0378">Hydrolase</keyword>
<keyword evidence="2" id="KW-0863">Zinc-finger</keyword>
<evidence type="ECO:0000259" key="4">
    <source>
        <dbReference type="PROSITE" id="PS51192"/>
    </source>
</evidence>
<dbReference type="InterPro" id="IPR014001">
    <property type="entry name" value="Helicase_ATP-bd"/>
</dbReference>
<dbReference type="PROSITE" id="PS50966">
    <property type="entry name" value="ZF_SWIM"/>
    <property type="match status" value="1"/>
</dbReference>
<dbReference type="EMBL" id="VUNS01000016">
    <property type="protein sequence ID" value="MST98209.1"/>
    <property type="molecule type" value="Genomic_DNA"/>
</dbReference>
<feature type="domain" description="Helicase ATP-binding" evidence="4">
    <location>
        <begin position="623"/>
        <end position="782"/>
    </location>
</feature>
<sequence>MLNNSCSDLPEEWSGFCTVYMQFGELMKKSFEERLQEISGAAELKAAKGLLKSGRLAGAWRDREGRLCGRFHLTEGSADTRVRTGENPAGSCSCGHAAPGRLCEHAVALILYSGRFNPAAKRPAEEEAPAYYGGLKQENLPKLVERARTPQAELHIDAVSAFPHVPSKWENAALAVKLKGAGRDYIGNLNNLRQLYFDKSLTVTLKLDHFSLHEQQIIRFLAINGEAENSQILLNSEMTAEFFHCLVDFPRFTREGRKLHVRGGFAEAVLLVSGRGPKSVMSPGIRVNGAALPIAGAKVITGRSGCWIGREGEYFFVPAVCEISWLRNFFRSGIQPPPPGESVEHFLAEFPLPVIRTDGFDLDTRRSGLLLDGALTGPDQFMLTLRYLYDSDDRRVSVRPESGRLVREGDHFWRRDEEGERSFENDLAMFGFAPEEGGYVLTGSDRIGTFLDRALPEYLAIRDELVLSGRLAGQLRGNAGLPGLEFSCRMSARLPDGWVVEYSLTGAGAVADWKSCLDAAKSGSGFLALPGAGMVKLSPELMRFFPAAAGAIRKLDPIGRTFEVPSYAAEYFTFLVRDIPGAVVPELAGGGIGDVPSGYDLQPDFRFEGTLRKYQEEGVRFLQYMTDRNYNVILADEMGLGKTVQLLALLASRKKRGMAPALIVCPASLTDNWAREAAKFVPEFKVAAPHDGTERGAIWKSLPEYDLVILSYAAARLSGDKLKHYSFSFVVLDEAQHIKNPGSSNARHCKSLDAAHRIVLTGTPLENSPEDLWSIFDFLQPGMLGNLTAFRRYYADIRNDSALQHDLAARIAPFVKRRTKAMVTPDLPPKHERTIYCEMEPEQRRLYDAVLEEGRRALRSFRQDDARSNAAIFTTLLRLRQICCHPALLPDGEGKGVPSAKMELLLELLHEHFDSNHKVLLFSQFTSLLSLAIPELEESGIPFEYLDGGTRNRQQRVDHFNNDPSIPLFLLSLKAGGTGLNLTSADTVIIYDPWWNPAVELQAADRTHRIGQTRPVSSLKLVVKDSIEEKILELQSRKQEIFDSVIDSPEAAAGALSIEELRFLLDA</sequence>
<accession>A0A844G7C3</accession>
<feature type="domain" description="SWIM-type" evidence="3">
    <location>
        <begin position="80"/>
        <end position="114"/>
    </location>
</feature>
<evidence type="ECO:0000256" key="1">
    <source>
        <dbReference type="ARBA" id="ARBA00022801"/>
    </source>
</evidence>
<dbReference type="Pfam" id="PF00176">
    <property type="entry name" value="SNF2-rel_dom"/>
    <property type="match status" value="1"/>
</dbReference>
<reference evidence="6 7" key="1">
    <citation type="submission" date="2019-08" db="EMBL/GenBank/DDBJ databases">
        <title>In-depth cultivation of the pig gut microbiome towards novel bacterial diversity and tailored functional studies.</title>
        <authorList>
            <person name="Wylensek D."/>
            <person name="Hitch T.C.A."/>
            <person name="Clavel T."/>
        </authorList>
    </citation>
    <scope>NUCLEOTIDE SEQUENCE [LARGE SCALE GENOMIC DNA]</scope>
    <source>
        <strain evidence="6 7">BBE-744-WT-12</strain>
    </source>
</reference>
<dbReference type="Gene3D" id="3.40.50.10810">
    <property type="entry name" value="Tandem AAA-ATPase domain"/>
    <property type="match status" value="1"/>
</dbReference>
<evidence type="ECO:0000313" key="7">
    <source>
        <dbReference type="Proteomes" id="UP000435649"/>
    </source>
</evidence>
<dbReference type="SMART" id="SM00487">
    <property type="entry name" value="DEXDc"/>
    <property type="match status" value="1"/>
</dbReference>
<dbReference type="GO" id="GO:0008270">
    <property type="term" value="F:zinc ion binding"/>
    <property type="evidence" value="ECO:0007669"/>
    <property type="project" value="UniProtKB-KW"/>
</dbReference>
<dbReference type="AlphaFoldDB" id="A0A844G7C3"/>
<protein>
    <recommendedName>
        <fullName evidence="8">SNF2 family DNA or RNA helicase</fullName>
    </recommendedName>
</protein>
<keyword evidence="2" id="KW-0862">Zinc</keyword>
<evidence type="ECO:0000256" key="2">
    <source>
        <dbReference type="PROSITE-ProRule" id="PRU00325"/>
    </source>
</evidence>
<gene>
    <name evidence="6" type="ORF">FYJ85_14285</name>
</gene>
<dbReference type="CDD" id="cd18793">
    <property type="entry name" value="SF2_C_SNF"/>
    <property type="match status" value="1"/>
</dbReference>
<name>A0A844G7C3_9BACT</name>
<dbReference type="PROSITE" id="PS51192">
    <property type="entry name" value="HELICASE_ATP_BIND_1"/>
    <property type="match status" value="1"/>
</dbReference>